<evidence type="ECO:0000313" key="3">
    <source>
        <dbReference type="EMBL" id="KAF8364628.1"/>
    </source>
</evidence>
<feature type="coiled-coil region" evidence="1">
    <location>
        <begin position="150"/>
        <end position="264"/>
    </location>
</feature>
<proteinExistence type="predicted"/>
<dbReference type="PANTHER" id="PTHR35502:SF2">
    <property type="entry name" value="PROTEIN MICROTUBULE BINDING PROTEIN 2C"/>
    <property type="match status" value="1"/>
</dbReference>
<feature type="region of interest" description="Disordered" evidence="2">
    <location>
        <begin position="1"/>
        <end position="47"/>
    </location>
</feature>
<dbReference type="GO" id="GO:0010497">
    <property type="term" value="P:plasmodesmata-mediated intercellular transport"/>
    <property type="evidence" value="ECO:0007669"/>
    <property type="project" value="InterPro"/>
</dbReference>
<accession>A0A834Y7M3</accession>
<feature type="compositionally biased region" description="Basic and acidic residues" evidence="2">
    <location>
        <begin position="90"/>
        <end position="104"/>
    </location>
</feature>
<evidence type="ECO:0000313" key="4">
    <source>
        <dbReference type="Proteomes" id="UP000655225"/>
    </source>
</evidence>
<dbReference type="PANTHER" id="PTHR35502">
    <property type="entry name" value="PROTEIN MICROTUBULE BINDING PROTEIN 2C"/>
    <property type="match status" value="1"/>
</dbReference>
<dbReference type="OMA" id="QWEPMIS"/>
<protein>
    <submittedName>
        <fullName evidence="3">Uncharacterized protein</fullName>
    </submittedName>
</protein>
<keyword evidence="1" id="KW-0175">Coiled coil</keyword>
<dbReference type="OrthoDB" id="1915670at2759"/>
<keyword evidence="4" id="KW-1185">Reference proteome</keyword>
<organism evidence="3 4">
    <name type="scientific">Tetracentron sinense</name>
    <name type="common">Spur-leaf</name>
    <dbReference type="NCBI Taxonomy" id="13715"/>
    <lineage>
        <taxon>Eukaryota</taxon>
        <taxon>Viridiplantae</taxon>
        <taxon>Streptophyta</taxon>
        <taxon>Embryophyta</taxon>
        <taxon>Tracheophyta</taxon>
        <taxon>Spermatophyta</taxon>
        <taxon>Magnoliopsida</taxon>
        <taxon>Trochodendrales</taxon>
        <taxon>Trochodendraceae</taxon>
        <taxon>Tetracentron</taxon>
    </lineage>
</organism>
<dbReference type="EMBL" id="JABCRI010001366">
    <property type="protein sequence ID" value="KAF8364628.1"/>
    <property type="molecule type" value="Genomic_DNA"/>
</dbReference>
<evidence type="ECO:0000256" key="2">
    <source>
        <dbReference type="SAM" id="MobiDB-lite"/>
    </source>
</evidence>
<evidence type="ECO:0000256" key="1">
    <source>
        <dbReference type="SAM" id="Coils"/>
    </source>
</evidence>
<feature type="compositionally biased region" description="Basic and acidic residues" evidence="2">
    <location>
        <begin position="1"/>
        <end position="12"/>
    </location>
</feature>
<dbReference type="InterPro" id="IPR040289">
    <property type="entry name" value="MBP2C"/>
</dbReference>
<dbReference type="Proteomes" id="UP000655225">
    <property type="component" value="Unassembled WGS sequence"/>
</dbReference>
<gene>
    <name evidence="3" type="ORF">HHK36_033401</name>
</gene>
<dbReference type="GO" id="GO:0008017">
    <property type="term" value="F:microtubule binding"/>
    <property type="evidence" value="ECO:0007669"/>
    <property type="project" value="InterPro"/>
</dbReference>
<feature type="region of interest" description="Disordered" evidence="2">
    <location>
        <begin position="89"/>
        <end position="131"/>
    </location>
</feature>
<feature type="compositionally biased region" description="Basic and acidic residues" evidence="2">
    <location>
        <begin position="118"/>
        <end position="131"/>
    </location>
</feature>
<reference evidence="3 4" key="1">
    <citation type="submission" date="2020-04" db="EMBL/GenBank/DDBJ databases">
        <title>Plant Genome Project.</title>
        <authorList>
            <person name="Zhang R.-G."/>
        </authorList>
    </citation>
    <scope>NUCLEOTIDE SEQUENCE [LARGE SCALE GENOMIC DNA]</scope>
    <source>
        <strain evidence="3">YNK0</strain>
        <tissue evidence="3">Leaf</tissue>
    </source>
</reference>
<name>A0A834Y7M3_TETSI</name>
<comment type="caution">
    <text evidence="3">The sequence shown here is derived from an EMBL/GenBank/DDBJ whole genome shotgun (WGS) entry which is preliminary data.</text>
</comment>
<dbReference type="AlphaFoldDB" id="A0A834Y7M3"/>
<sequence length="356" mass="40566">MFEQQHFLDLHENGSFGDPKSWLSGDQSSPPPPPQRTHSSLSNGNGNNANFDRLLYKNLVEMVPLVESLMDRRANTSFTRRASVIYTKTPSRESYPRKINEPKGRKAAQSIPTKKRRDLGDKDPGKNFSRENQDVCADDFSIFSSRAMAVEKDKEELIILREQVEDLQKKLLEKDVLLKSTEISKNEMTALRAKLDELKHQVAEKDSLIRSAHLQLSDAKIKLADKQAALEKLQWQAMTSNRKVDKLQEDLDSMEGEISSWMLLFEGLTKNDSTGYAMDYDITPYRFEPLPYTDDLDEMEMQKMEEAREAYVAAIAAVKKMQDEASLAIAANARLHLQSFVFRTNSTNPDEESPII</sequence>